<evidence type="ECO:0000256" key="2">
    <source>
        <dbReference type="ARBA" id="ARBA00007613"/>
    </source>
</evidence>
<comment type="subcellular location">
    <subcellularLocation>
        <location evidence="1">Cell outer membrane</location>
    </subcellularLocation>
</comment>
<dbReference type="PANTHER" id="PTHR30026:SF20">
    <property type="entry name" value="OUTER MEMBRANE PROTEIN TOLC"/>
    <property type="match status" value="1"/>
</dbReference>
<dbReference type="Gene3D" id="1.20.1600.10">
    <property type="entry name" value="Outer membrane efflux proteins (OEP)"/>
    <property type="match status" value="1"/>
</dbReference>
<dbReference type="PANTHER" id="PTHR30026">
    <property type="entry name" value="OUTER MEMBRANE PROTEIN TOLC"/>
    <property type="match status" value="1"/>
</dbReference>
<evidence type="ECO:0000256" key="3">
    <source>
        <dbReference type="ARBA" id="ARBA00022448"/>
    </source>
</evidence>
<comment type="caution">
    <text evidence="9">The sequence shown here is derived from an EMBL/GenBank/DDBJ whole genome shotgun (WGS) entry which is preliminary data.</text>
</comment>
<accession>A0ABY0D0G9</accession>
<evidence type="ECO:0000313" key="10">
    <source>
        <dbReference type="Proteomes" id="UP000290037"/>
    </source>
</evidence>
<name>A0ABY0D0G9_9FLAO</name>
<organism evidence="9 10">
    <name type="scientific">Leeuwenhoekiella palythoae</name>
    <dbReference type="NCBI Taxonomy" id="573501"/>
    <lineage>
        <taxon>Bacteria</taxon>
        <taxon>Pseudomonadati</taxon>
        <taxon>Bacteroidota</taxon>
        <taxon>Flavobacteriia</taxon>
        <taxon>Flavobacteriales</taxon>
        <taxon>Flavobacteriaceae</taxon>
        <taxon>Leeuwenhoekiella</taxon>
    </lineage>
</organism>
<keyword evidence="3" id="KW-0813">Transport</keyword>
<evidence type="ECO:0000313" key="9">
    <source>
        <dbReference type="EMBL" id="RXG27978.1"/>
    </source>
</evidence>
<evidence type="ECO:0000256" key="6">
    <source>
        <dbReference type="ARBA" id="ARBA00023136"/>
    </source>
</evidence>
<sequence length="456" mass="50878">MNSQMKKYLIILIVLFPLLSRAQEKLEAIQQKLTETDPDQVTWSLQDCIDYAALNNLTVLDAQLDASSAAVNYKQSKQQRLPDLTGSASESYSRGYSIDPITSNYVNQDIFSTSTSLNTSITLFQGSQLNNQIDQNALLLDQSALFIEEAKNNITLSLTEAYLQALYYKEAIAVAQNTLTGSQQESKIAKSRYDAGAIAKKDYSDALSQEASNNYELIQAQNSYEAQLLLLRQLLELEPETNFDIVDPDIDYNGSTLLLNKVDVYHNALNTLPEIAASKLDIDISEKDLEIAKGAYLPTLSLTGSLGSGYTSIQDMSFTDQFDINFNQRLGLSLSVPIFNRGQTKANVQNAKINIEKANIALRTQEKELYNKVETAWRNARSSQEQLIAAEAARNAAKDSYELAQKQYEVGAINTTDLVLTQNTYSNAEQNYIQAKYLGILYAQLLQFYQGNEIKL</sequence>
<protein>
    <submittedName>
        <fullName evidence="9">Outer membrane protein</fullName>
    </submittedName>
</protein>
<evidence type="ECO:0000256" key="4">
    <source>
        <dbReference type="ARBA" id="ARBA00022452"/>
    </source>
</evidence>
<evidence type="ECO:0000256" key="1">
    <source>
        <dbReference type="ARBA" id="ARBA00004442"/>
    </source>
</evidence>
<evidence type="ECO:0000256" key="7">
    <source>
        <dbReference type="ARBA" id="ARBA00023237"/>
    </source>
</evidence>
<evidence type="ECO:0000256" key="8">
    <source>
        <dbReference type="SAM" id="Coils"/>
    </source>
</evidence>
<keyword evidence="8" id="KW-0175">Coiled coil</keyword>
<keyword evidence="5" id="KW-0812">Transmembrane</keyword>
<comment type="similarity">
    <text evidence="2">Belongs to the outer membrane factor (OMF) (TC 1.B.17) family.</text>
</comment>
<dbReference type="Proteomes" id="UP000290037">
    <property type="component" value="Unassembled WGS sequence"/>
</dbReference>
<keyword evidence="6" id="KW-0472">Membrane</keyword>
<feature type="coiled-coil region" evidence="8">
    <location>
        <begin position="348"/>
        <end position="407"/>
    </location>
</feature>
<gene>
    <name evidence="9" type="ORF">DSM01_2482</name>
</gene>
<dbReference type="InterPro" id="IPR051906">
    <property type="entry name" value="TolC-like"/>
</dbReference>
<dbReference type="EMBL" id="QOVN01000005">
    <property type="protein sequence ID" value="RXG27978.1"/>
    <property type="molecule type" value="Genomic_DNA"/>
</dbReference>
<dbReference type="Pfam" id="PF02321">
    <property type="entry name" value="OEP"/>
    <property type="match status" value="2"/>
</dbReference>
<dbReference type="SUPFAM" id="SSF56954">
    <property type="entry name" value="Outer membrane efflux proteins (OEP)"/>
    <property type="match status" value="1"/>
</dbReference>
<evidence type="ECO:0000256" key="5">
    <source>
        <dbReference type="ARBA" id="ARBA00022692"/>
    </source>
</evidence>
<dbReference type="InterPro" id="IPR003423">
    <property type="entry name" value="OMP_efflux"/>
</dbReference>
<keyword evidence="7" id="KW-0998">Cell outer membrane</keyword>
<proteinExistence type="inferred from homology"/>
<keyword evidence="10" id="KW-1185">Reference proteome</keyword>
<keyword evidence="4" id="KW-1134">Transmembrane beta strand</keyword>
<reference evidence="9 10" key="1">
    <citation type="submission" date="2018-07" db="EMBL/GenBank/DDBJ databases">
        <title>Leeuwenhoekiella genomics.</title>
        <authorList>
            <person name="Tahon G."/>
            <person name="Willems A."/>
        </authorList>
    </citation>
    <scope>NUCLEOTIDE SEQUENCE [LARGE SCALE GENOMIC DNA]</scope>
    <source>
        <strain evidence="9 10">LMG 24856</strain>
    </source>
</reference>